<protein>
    <submittedName>
        <fullName evidence="2">GNAT family N-acetyltransferase</fullName>
    </submittedName>
</protein>
<gene>
    <name evidence="2" type="ORF">I6N96_05390</name>
</gene>
<dbReference type="EMBL" id="JAEDXU010000002">
    <property type="protein sequence ID" value="MBP1045704.1"/>
    <property type="molecule type" value="Genomic_DNA"/>
</dbReference>
<dbReference type="SUPFAM" id="SSF55729">
    <property type="entry name" value="Acyl-CoA N-acyltransferases (Nat)"/>
    <property type="match status" value="1"/>
</dbReference>
<proteinExistence type="predicted"/>
<dbReference type="CDD" id="cd04301">
    <property type="entry name" value="NAT_SF"/>
    <property type="match status" value="1"/>
</dbReference>
<dbReference type="Pfam" id="PF00583">
    <property type="entry name" value="Acetyltransf_1"/>
    <property type="match status" value="1"/>
</dbReference>
<organism evidence="2 3">
    <name type="scientific">Enterococcus larvae</name>
    <dbReference type="NCBI Taxonomy" id="2794352"/>
    <lineage>
        <taxon>Bacteria</taxon>
        <taxon>Bacillati</taxon>
        <taxon>Bacillota</taxon>
        <taxon>Bacilli</taxon>
        <taxon>Lactobacillales</taxon>
        <taxon>Enterococcaceae</taxon>
        <taxon>Enterococcus</taxon>
    </lineage>
</organism>
<dbReference type="PANTHER" id="PTHR43072">
    <property type="entry name" value="N-ACETYLTRANSFERASE"/>
    <property type="match status" value="1"/>
</dbReference>
<dbReference type="PANTHER" id="PTHR43072:SF60">
    <property type="entry name" value="L-2,4-DIAMINOBUTYRIC ACID ACETYLTRANSFERASE"/>
    <property type="match status" value="1"/>
</dbReference>
<evidence type="ECO:0000313" key="3">
    <source>
        <dbReference type="Proteomes" id="UP000673375"/>
    </source>
</evidence>
<dbReference type="Gene3D" id="3.40.630.30">
    <property type="match status" value="1"/>
</dbReference>
<feature type="domain" description="N-acetyltransferase" evidence="1">
    <location>
        <begin position="1"/>
        <end position="166"/>
    </location>
</feature>
<sequence>MIVRSIARGDGADFLAMQYQLDKESQYMLLMPEERTTTVEEMERHIADTLLLSDFLFVALDDDGRISGYIQAERNRPKKIKHSAYIVIGLLEKMQRKGIGTAFFEELVRWAEKEQVTRLELTVITENTGAVALYEKAGFEIEGTKRRAIFQNGAYLNEYYMAKLLN</sequence>
<keyword evidence="3" id="KW-1185">Reference proteome</keyword>
<dbReference type="Proteomes" id="UP000673375">
    <property type="component" value="Unassembled WGS sequence"/>
</dbReference>
<comment type="caution">
    <text evidence="2">The sequence shown here is derived from an EMBL/GenBank/DDBJ whole genome shotgun (WGS) entry which is preliminary data.</text>
</comment>
<evidence type="ECO:0000313" key="2">
    <source>
        <dbReference type="EMBL" id="MBP1045704.1"/>
    </source>
</evidence>
<dbReference type="RefSeq" id="WP_209556491.1">
    <property type="nucleotide sequence ID" value="NZ_JAEDXU010000002.1"/>
</dbReference>
<accession>A0ABS4CGH3</accession>
<reference evidence="2 3" key="1">
    <citation type="submission" date="2020-12" db="EMBL/GenBank/DDBJ databases">
        <title>Vagococcus allomyrinae sp. nov. and Enterococcus lavae sp. nov., isolated from the larvae of Allomyrina dichotoma.</title>
        <authorList>
            <person name="Lee S.D."/>
        </authorList>
    </citation>
    <scope>NUCLEOTIDE SEQUENCE [LARGE SCALE GENOMIC DNA]</scope>
    <source>
        <strain evidence="2 3">BWM-S5</strain>
    </source>
</reference>
<dbReference type="InterPro" id="IPR016181">
    <property type="entry name" value="Acyl_CoA_acyltransferase"/>
</dbReference>
<dbReference type="PROSITE" id="PS51186">
    <property type="entry name" value="GNAT"/>
    <property type="match status" value="1"/>
</dbReference>
<name>A0ABS4CGH3_9ENTE</name>
<evidence type="ECO:0000259" key="1">
    <source>
        <dbReference type="PROSITE" id="PS51186"/>
    </source>
</evidence>
<dbReference type="InterPro" id="IPR000182">
    <property type="entry name" value="GNAT_dom"/>
</dbReference>